<dbReference type="PROSITE" id="PS51257">
    <property type="entry name" value="PROKAR_LIPOPROTEIN"/>
    <property type="match status" value="1"/>
</dbReference>
<name>V5T9S1_FRANO</name>
<dbReference type="AlphaFoldDB" id="V5T9S1"/>
<dbReference type="RefSeq" id="WP_023893603.1">
    <property type="nucleotide sequence ID" value="NC_023026.1"/>
</dbReference>
<proteinExistence type="predicted"/>
<organism evidence="2">
    <name type="scientific">Francisella tularensis subsp. novicida PA10-7858</name>
    <dbReference type="NCBI Taxonomy" id="1386968"/>
    <lineage>
        <taxon>Bacteria</taxon>
        <taxon>Pseudomonadati</taxon>
        <taxon>Pseudomonadota</taxon>
        <taxon>Gammaproteobacteria</taxon>
        <taxon>Thiotrichales</taxon>
        <taxon>Francisellaceae</taxon>
        <taxon>Francisella</taxon>
    </lineage>
</organism>
<keyword evidence="2" id="KW-0614">Plasmid</keyword>
<evidence type="ECO:0000313" key="2">
    <source>
        <dbReference type="EMBL" id="AHB60821.1"/>
    </source>
</evidence>
<protein>
    <recommendedName>
        <fullName evidence="3">Lipoprotein</fullName>
    </recommendedName>
</protein>
<geneLocation type="plasmid" evidence="2">
    <name>pFNPA10</name>
</geneLocation>
<evidence type="ECO:0008006" key="3">
    <source>
        <dbReference type="Google" id="ProtNLM"/>
    </source>
</evidence>
<accession>V5T9S1</accession>
<reference evidence="2" key="1">
    <citation type="journal article" date="2014" name="Genome">
        <title>Comparative analyses of a putative Francisella conjugative element.</title>
        <authorList>
            <person name="Siddaramappa S."/>
            <person name="Challacombe J.F."/>
            <person name="Petersen J.M."/>
            <person name="Pillai S."/>
            <person name="Kuske C.R."/>
        </authorList>
    </citation>
    <scope>NUCLEOTIDE SEQUENCE</scope>
    <source>
        <strain evidence="2">PA10-7858</strain>
        <plasmid evidence="2">pFNPA10</plasmid>
    </source>
</reference>
<sequence length="166" mass="19299">MKKLLIIIATIAMLCSCSSKENEVAKDCINYIVEGYKAADTDTPKDFKYTPTSKDFKVLKVEDRTKLDHWNKSNEWLIEVEFNNANAYYYPDLKDSYFRKGLKFQCWINQENPKEFRVNGIQDSSGMLSYKIKQGLIKAGLKQQDPRSKNDSVSPTKPKYRTPWGY</sequence>
<feature type="region of interest" description="Disordered" evidence="1">
    <location>
        <begin position="139"/>
        <end position="166"/>
    </location>
</feature>
<dbReference type="EMBL" id="KF640086">
    <property type="protein sequence ID" value="AHB60821.1"/>
    <property type="molecule type" value="Genomic_DNA"/>
</dbReference>
<gene>
    <name evidence="2" type="ORF">N894_0053</name>
</gene>
<evidence type="ECO:0000256" key="1">
    <source>
        <dbReference type="SAM" id="MobiDB-lite"/>
    </source>
</evidence>